<keyword evidence="2" id="KW-0732">Signal</keyword>
<keyword evidence="1" id="KW-0472">Membrane</keyword>
<evidence type="ECO:0000313" key="3">
    <source>
        <dbReference type="EMBL" id="CAA2963128.1"/>
    </source>
</evidence>
<protein>
    <submittedName>
        <fullName evidence="3">Uncharacterized protein</fullName>
    </submittedName>
</protein>
<evidence type="ECO:0000256" key="1">
    <source>
        <dbReference type="SAM" id="Phobius"/>
    </source>
</evidence>
<keyword evidence="1" id="KW-0812">Transmembrane</keyword>
<keyword evidence="4" id="KW-1185">Reference proteome</keyword>
<keyword evidence="1" id="KW-1133">Transmembrane helix</keyword>
<name>A0A8S0QCS3_OLEEU</name>
<feature type="transmembrane region" description="Helical" evidence="1">
    <location>
        <begin position="50"/>
        <end position="69"/>
    </location>
</feature>
<feature type="chain" id="PRO_5035809197" evidence="2">
    <location>
        <begin position="27"/>
        <end position="70"/>
    </location>
</feature>
<comment type="caution">
    <text evidence="3">The sequence shown here is derived from an EMBL/GenBank/DDBJ whole genome shotgun (WGS) entry which is preliminary data.</text>
</comment>
<gene>
    <name evidence="3" type="ORF">OLEA9_A114943</name>
</gene>
<feature type="signal peptide" evidence="2">
    <location>
        <begin position="1"/>
        <end position="26"/>
    </location>
</feature>
<reference evidence="3 4" key="1">
    <citation type="submission" date="2019-12" db="EMBL/GenBank/DDBJ databases">
        <authorList>
            <person name="Alioto T."/>
            <person name="Alioto T."/>
            <person name="Gomez Garrido J."/>
        </authorList>
    </citation>
    <scope>NUCLEOTIDE SEQUENCE [LARGE SCALE GENOMIC DNA]</scope>
</reference>
<evidence type="ECO:0000313" key="4">
    <source>
        <dbReference type="Proteomes" id="UP000594638"/>
    </source>
</evidence>
<dbReference type="AlphaFoldDB" id="A0A8S0QCS3"/>
<dbReference type="PANTHER" id="PTHR33659">
    <property type="entry name" value="PROTEIN, PUTATIVE-RELATED-RELATED"/>
    <property type="match status" value="1"/>
</dbReference>
<sequence>MAIFGISRAAVTIFVVLCLAAFHVRARDADFAPALAPAPGPDTGAGLSLGVSGTFICSSLLLSVIGILVQ</sequence>
<proteinExistence type="predicted"/>
<dbReference type="EMBL" id="CACTIH010001807">
    <property type="protein sequence ID" value="CAA2963128.1"/>
    <property type="molecule type" value="Genomic_DNA"/>
</dbReference>
<dbReference type="Gramene" id="OE9A114943T1">
    <property type="protein sequence ID" value="OE9A114943C1"/>
    <property type="gene ID" value="OE9A114943"/>
</dbReference>
<dbReference type="Proteomes" id="UP000594638">
    <property type="component" value="Unassembled WGS sequence"/>
</dbReference>
<evidence type="ECO:0000256" key="2">
    <source>
        <dbReference type="SAM" id="SignalP"/>
    </source>
</evidence>
<dbReference type="PANTHER" id="PTHR33659:SF11">
    <property type="entry name" value="TRANSMEMBRANE PROTEIN"/>
    <property type="match status" value="1"/>
</dbReference>
<accession>A0A8S0QCS3</accession>
<organism evidence="3 4">
    <name type="scientific">Olea europaea subsp. europaea</name>
    <dbReference type="NCBI Taxonomy" id="158383"/>
    <lineage>
        <taxon>Eukaryota</taxon>
        <taxon>Viridiplantae</taxon>
        <taxon>Streptophyta</taxon>
        <taxon>Embryophyta</taxon>
        <taxon>Tracheophyta</taxon>
        <taxon>Spermatophyta</taxon>
        <taxon>Magnoliopsida</taxon>
        <taxon>eudicotyledons</taxon>
        <taxon>Gunneridae</taxon>
        <taxon>Pentapetalae</taxon>
        <taxon>asterids</taxon>
        <taxon>lamiids</taxon>
        <taxon>Lamiales</taxon>
        <taxon>Oleaceae</taxon>
        <taxon>Oleeae</taxon>
        <taxon>Olea</taxon>
    </lineage>
</organism>